<reference evidence="2 3" key="1">
    <citation type="submission" date="2014-01" db="EMBL/GenBank/DDBJ databases">
        <title>Plasmidome dynamics in the species complex Clostridium novyi sensu lato converts strains of independent lineages into distinctly different pathogens.</title>
        <authorList>
            <person name="Skarin H."/>
            <person name="Segerman B."/>
        </authorList>
    </citation>
    <scope>NUCLEOTIDE SEQUENCE [LARGE SCALE GENOMIC DNA]</scope>
    <source>
        <strain evidence="2 3">DC5</strain>
    </source>
</reference>
<sequence>MNEPNFLPLWYRKKLKKSNEIKFKIIIIVLISCIGISGIRYFKEKKSLINVNNKIENINLKFKKEKEIQNNNIKNRLCTINVYTQMKQELFQKFKLDDISIKKNKVLVKKVFDNILDATNLLEYIEKNKNYNIRHVDIENIEGDKIILKLDLKVGKYE</sequence>
<accession>A0A0A0INZ7</accession>
<gene>
    <name evidence="2" type="ORF">Z955_00500</name>
</gene>
<keyword evidence="1" id="KW-0472">Membrane</keyword>
<dbReference type="Proteomes" id="UP000030014">
    <property type="component" value="Unassembled WGS sequence"/>
</dbReference>
<evidence type="ECO:0000313" key="3">
    <source>
        <dbReference type="Proteomes" id="UP000030014"/>
    </source>
</evidence>
<evidence type="ECO:0008006" key="4">
    <source>
        <dbReference type="Google" id="ProtNLM"/>
    </source>
</evidence>
<dbReference type="RefSeq" id="WP_039256789.1">
    <property type="nucleotide sequence ID" value="NZ_JDRY01000001.1"/>
</dbReference>
<comment type="caution">
    <text evidence="2">The sequence shown here is derived from an EMBL/GenBank/DDBJ whole genome shotgun (WGS) entry which is preliminary data.</text>
</comment>
<keyword evidence="1" id="KW-0812">Transmembrane</keyword>
<organism evidence="2 3">
    <name type="scientific">Clostridium botulinum C/D str. DC5</name>
    <dbReference type="NCBI Taxonomy" id="1443128"/>
    <lineage>
        <taxon>Bacteria</taxon>
        <taxon>Bacillati</taxon>
        <taxon>Bacillota</taxon>
        <taxon>Clostridia</taxon>
        <taxon>Eubacteriales</taxon>
        <taxon>Clostridiaceae</taxon>
        <taxon>Clostridium</taxon>
    </lineage>
</organism>
<proteinExistence type="predicted"/>
<dbReference type="EMBL" id="JDRY01000001">
    <property type="protein sequence ID" value="KGN01912.1"/>
    <property type="molecule type" value="Genomic_DNA"/>
</dbReference>
<evidence type="ECO:0000313" key="2">
    <source>
        <dbReference type="EMBL" id="KGN01912.1"/>
    </source>
</evidence>
<dbReference type="AlphaFoldDB" id="A0A0A0INZ7"/>
<evidence type="ECO:0000256" key="1">
    <source>
        <dbReference type="SAM" id="Phobius"/>
    </source>
</evidence>
<feature type="transmembrane region" description="Helical" evidence="1">
    <location>
        <begin position="21"/>
        <end position="42"/>
    </location>
</feature>
<keyword evidence="1" id="KW-1133">Transmembrane helix</keyword>
<protein>
    <recommendedName>
        <fullName evidence="4">Fimbrial assembly protein</fullName>
    </recommendedName>
</protein>
<name>A0A0A0INZ7_CLOBO</name>